<sequence length="178" mass="19965">MQIKIKDLLLIQGLISKSLIFLLTVIVFISCSGNKAGKSESESTLTQQAGKTFSEIKLETFGYLEEVMGCSCYLAIDSLQFKQQNFIYAEKYGLLDKKDFGFIKLDNQLIRLEVLSVENNSEESSRNVRLGNEQVEVWLNLQLNQSGDPEILPATGEIQIHIPDRLPWIQTVVGTCGC</sequence>
<keyword evidence="1" id="KW-0472">Membrane</keyword>
<evidence type="ECO:0000313" key="3">
    <source>
        <dbReference type="Proteomes" id="UP000192333"/>
    </source>
</evidence>
<dbReference type="EMBL" id="LT838813">
    <property type="protein sequence ID" value="SMD45159.1"/>
    <property type="molecule type" value="Genomic_DNA"/>
</dbReference>
<evidence type="ECO:0000313" key="2">
    <source>
        <dbReference type="EMBL" id="SMD45159.1"/>
    </source>
</evidence>
<gene>
    <name evidence="2" type="ORF">SAMN00777080_3804</name>
</gene>
<dbReference type="Proteomes" id="UP000192333">
    <property type="component" value="Chromosome I"/>
</dbReference>
<reference evidence="3" key="1">
    <citation type="submission" date="2017-04" db="EMBL/GenBank/DDBJ databases">
        <authorList>
            <person name="Varghese N."/>
            <person name="Submissions S."/>
        </authorList>
    </citation>
    <scope>NUCLEOTIDE SEQUENCE [LARGE SCALE GENOMIC DNA]</scope>
    <source>
        <strain evidence="3">DSM 16537</strain>
    </source>
</reference>
<name>A0A1W2H8G8_9BACT</name>
<dbReference type="PROSITE" id="PS51257">
    <property type="entry name" value="PROKAR_LIPOPROTEIN"/>
    <property type="match status" value="1"/>
</dbReference>
<feature type="transmembrane region" description="Helical" evidence="1">
    <location>
        <begin position="7"/>
        <end position="29"/>
    </location>
</feature>
<dbReference type="OrthoDB" id="838474at2"/>
<dbReference type="AlphaFoldDB" id="A0A1W2H8G8"/>
<dbReference type="RefSeq" id="WP_084121904.1">
    <property type="nucleotide sequence ID" value="NZ_LT838813.1"/>
</dbReference>
<keyword evidence="1" id="KW-0812">Transmembrane</keyword>
<accession>A0A1W2H8G8</accession>
<evidence type="ECO:0000256" key="1">
    <source>
        <dbReference type="SAM" id="Phobius"/>
    </source>
</evidence>
<proteinExistence type="predicted"/>
<protein>
    <submittedName>
        <fullName evidence="2">Uncharacterized protein</fullName>
    </submittedName>
</protein>
<organism evidence="2 3">
    <name type="scientific">Aquiflexum balticum DSM 16537</name>
    <dbReference type="NCBI Taxonomy" id="758820"/>
    <lineage>
        <taxon>Bacteria</taxon>
        <taxon>Pseudomonadati</taxon>
        <taxon>Bacteroidota</taxon>
        <taxon>Cytophagia</taxon>
        <taxon>Cytophagales</taxon>
        <taxon>Cyclobacteriaceae</taxon>
        <taxon>Aquiflexum</taxon>
    </lineage>
</organism>
<keyword evidence="3" id="KW-1185">Reference proteome</keyword>
<keyword evidence="1" id="KW-1133">Transmembrane helix</keyword>
<dbReference type="STRING" id="758820.SAMN00777080_3804"/>